<name>A0A6G0ZHH0_APHCR</name>
<dbReference type="GO" id="GO:0004386">
    <property type="term" value="F:helicase activity"/>
    <property type="evidence" value="ECO:0007669"/>
    <property type="project" value="InterPro"/>
</dbReference>
<sequence length="934" mass="109227">MFTFKKSKSYITTLGNYTKMGELPGEFSKTFRTQNIHPTTNDIDYVKHLPFNLDKGPYKSEDHYLDTQFHLLREDFIHPLRKAIQYYRKNKSTVGINLVCNNVIFDGSREFFGNKLGFIFKFDPNAYNINLFINGFLLLFSKDDFNTFFAGLVLKDDIEYLKQGILLIEMLDNIDIRPNTILSMAQYEQFYVPYNWTLKALQQMNSHTFPLKEYIVFATNKHCVPEYLNDINYQKYDIDDYKFNILNDEEWPTEIYLQQESSQYEAFKAALTHKYALIQGVPGSGKTFIGQRVVRAMIENLYITGRLKNPIAIICNNNLTLDHFLEGILKITDKLIRIGSQSKCEALKKYSLKKIVKFNKLKINDVLEKKLKVKEQAILDCYEKCDKLYLGILDWSILKTVVPKMAYNTFIDSWDFLNWLFHPYPVDKLFKKYKVDHVECPQHCLILDDVKQRLSYLTEQIAEGSEYHSLKIKQQITMLKKFYEYFEYMLSFDNSKASPIVIDDIHLIPADQRWVLYYNWVHKIVNDYKNILIPIWYEYNDLCKKLDEDRLTQTIDLLDDIYVIGLTTTGAVKNKDLLERLKPPIVIVEEGTETLEPFIVASLTEHCQHLVLIGDHKVERPKTSSYTLAKTYNFNQTLMERAINNGLPLNRLIKQFRMRPEIMSLVLPSITDQLESSEQTYNLPNVIGITKNVYFIDHNITEDKSHINLHEVKFAIGLARYLCLQNYKPEDIMILTSHKDQVYELVKLKDESSLIKNINVSSVDNCSLNECEIVILSTIHSNKEDAGYWKHENRICVALTRAKSGLYIIGNISNLISQCELWNSVKSSLQSLSSIGSELTLECSIHKGTLSKVSKSEDFVNRKCPRPCMQQLKCNHYCQSICHTRDREHMYMFKCRNINCRSAKSLIRYPLRDIFLLFWEYSKNIIYNVISQPI</sequence>
<dbReference type="PANTHER" id="PTHR10887">
    <property type="entry name" value="DNA2/NAM7 HELICASE FAMILY"/>
    <property type="match status" value="1"/>
</dbReference>
<keyword evidence="4" id="KW-1185">Reference proteome</keyword>
<gene>
    <name evidence="3" type="ORF">FWK35_00000804</name>
</gene>
<dbReference type="AlphaFoldDB" id="A0A6G0ZHH0"/>
<evidence type="ECO:0000313" key="3">
    <source>
        <dbReference type="EMBL" id="KAF0770308.1"/>
    </source>
</evidence>
<dbReference type="GO" id="GO:0031380">
    <property type="term" value="C:nuclear RNA-directed RNA polymerase complex"/>
    <property type="evidence" value="ECO:0007669"/>
    <property type="project" value="TreeGrafter"/>
</dbReference>
<dbReference type="InterPro" id="IPR047187">
    <property type="entry name" value="SF1_C_Upf1"/>
</dbReference>
<comment type="caution">
    <text evidence="3">The sequence shown here is derived from an EMBL/GenBank/DDBJ whole genome shotgun (WGS) entry which is preliminary data.</text>
</comment>
<dbReference type="Gene3D" id="3.40.50.300">
    <property type="entry name" value="P-loop containing nucleotide triphosphate hydrolases"/>
    <property type="match status" value="2"/>
</dbReference>
<dbReference type="Proteomes" id="UP000478052">
    <property type="component" value="Unassembled WGS sequence"/>
</dbReference>
<dbReference type="InterPro" id="IPR045055">
    <property type="entry name" value="DNA2/NAM7-like"/>
</dbReference>
<dbReference type="SUPFAM" id="SSF52540">
    <property type="entry name" value="P-loop containing nucleoside triphosphate hydrolases"/>
    <property type="match status" value="2"/>
</dbReference>
<reference evidence="3 4" key="1">
    <citation type="submission" date="2019-08" db="EMBL/GenBank/DDBJ databases">
        <title>Whole genome of Aphis craccivora.</title>
        <authorList>
            <person name="Voronova N.V."/>
            <person name="Shulinski R.S."/>
            <person name="Bandarenka Y.V."/>
            <person name="Zhorov D.G."/>
            <person name="Warner D."/>
        </authorList>
    </citation>
    <scope>NUCLEOTIDE SEQUENCE [LARGE SCALE GENOMIC DNA]</scope>
    <source>
        <strain evidence="3">180601</strain>
        <tissue evidence="3">Whole Body</tissue>
    </source>
</reference>
<dbReference type="PANTHER" id="PTHR10887:SF341">
    <property type="entry name" value="NFX1-TYPE ZINC FINGER-CONTAINING PROTEIN 1"/>
    <property type="match status" value="1"/>
</dbReference>
<protein>
    <submittedName>
        <fullName evidence="3">NFX1-type zinc finger-containing protein 1-like</fullName>
    </submittedName>
</protein>
<evidence type="ECO:0000313" key="4">
    <source>
        <dbReference type="Proteomes" id="UP000478052"/>
    </source>
</evidence>
<proteinExistence type="predicted"/>
<evidence type="ECO:0000259" key="2">
    <source>
        <dbReference type="Pfam" id="PF13087"/>
    </source>
</evidence>
<dbReference type="InterPro" id="IPR027417">
    <property type="entry name" value="P-loop_NTPase"/>
</dbReference>
<dbReference type="CDD" id="cd18808">
    <property type="entry name" value="SF1_C_Upf1"/>
    <property type="match status" value="1"/>
</dbReference>
<dbReference type="OrthoDB" id="2423195at2759"/>
<dbReference type="InterPro" id="IPR041679">
    <property type="entry name" value="DNA2/NAM7-like_C"/>
</dbReference>
<dbReference type="InterPro" id="IPR041677">
    <property type="entry name" value="DNA2/NAM7_AAA_11"/>
</dbReference>
<feature type="domain" description="DNA2/NAM7 helicase-like C-terminal" evidence="2">
    <location>
        <begin position="635"/>
        <end position="812"/>
    </location>
</feature>
<organism evidence="3 4">
    <name type="scientific">Aphis craccivora</name>
    <name type="common">Cowpea aphid</name>
    <dbReference type="NCBI Taxonomy" id="307492"/>
    <lineage>
        <taxon>Eukaryota</taxon>
        <taxon>Metazoa</taxon>
        <taxon>Ecdysozoa</taxon>
        <taxon>Arthropoda</taxon>
        <taxon>Hexapoda</taxon>
        <taxon>Insecta</taxon>
        <taxon>Pterygota</taxon>
        <taxon>Neoptera</taxon>
        <taxon>Paraneoptera</taxon>
        <taxon>Hemiptera</taxon>
        <taxon>Sternorrhyncha</taxon>
        <taxon>Aphidomorpha</taxon>
        <taxon>Aphidoidea</taxon>
        <taxon>Aphididae</taxon>
        <taxon>Aphidini</taxon>
        <taxon>Aphis</taxon>
        <taxon>Aphis</taxon>
    </lineage>
</organism>
<dbReference type="Pfam" id="PF13086">
    <property type="entry name" value="AAA_11"/>
    <property type="match status" value="1"/>
</dbReference>
<evidence type="ECO:0000259" key="1">
    <source>
        <dbReference type="Pfam" id="PF13086"/>
    </source>
</evidence>
<accession>A0A6G0ZHH0</accession>
<feature type="domain" description="DNA2/NAM7 helicase helicase" evidence="1">
    <location>
        <begin position="261"/>
        <end position="617"/>
    </location>
</feature>
<dbReference type="EMBL" id="VUJU01000453">
    <property type="protein sequence ID" value="KAF0770308.1"/>
    <property type="molecule type" value="Genomic_DNA"/>
</dbReference>
<dbReference type="GO" id="GO:0031048">
    <property type="term" value="P:regulatory ncRNA-mediated heterochromatin formation"/>
    <property type="evidence" value="ECO:0007669"/>
    <property type="project" value="TreeGrafter"/>
</dbReference>
<dbReference type="Pfam" id="PF13087">
    <property type="entry name" value="AAA_12"/>
    <property type="match status" value="1"/>
</dbReference>